<dbReference type="GO" id="GO:0005524">
    <property type="term" value="F:ATP binding"/>
    <property type="evidence" value="ECO:0007669"/>
    <property type="project" value="UniProtKB-UniRule"/>
</dbReference>
<protein>
    <recommendedName>
        <fullName evidence="7">Protein kinase domain-containing protein</fullName>
    </recommendedName>
</protein>
<reference evidence="8 9" key="3">
    <citation type="journal article" date="2010" name="BMC Genomics">
        <title>Transcriptome sequencing and comparative analysis of cucumber flowers with different sex types.</title>
        <authorList>
            <person name="Guo S."/>
            <person name="Zheng Y."/>
            <person name="Joung J.G."/>
            <person name="Liu S."/>
            <person name="Zhang Z."/>
            <person name="Crasta O.R."/>
            <person name="Sobral B.W."/>
            <person name="Xu Y."/>
            <person name="Huang S."/>
            <person name="Fei Z."/>
        </authorList>
    </citation>
    <scope>NUCLEOTIDE SEQUENCE [LARGE SCALE GENOMIC DNA]</scope>
    <source>
        <strain evidence="9">cv. 9930</strain>
    </source>
</reference>
<evidence type="ECO:0000256" key="4">
    <source>
        <dbReference type="ARBA" id="ARBA00022777"/>
    </source>
</evidence>
<dbReference type="FunFam" id="3.30.200.20:FF:000039">
    <property type="entry name" value="receptor-like protein kinase FERONIA"/>
    <property type="match status" value="1"/>
</dbReference>
<keyword evidence="5 6" id="KW-0067">ATP-binding</keyword>
<keyword evidence="9" id="KW-1185">Reference proteome</keyword>
<accession>A0A0A0L922</accession>
<dbReference type="InterPro" id="IPR017441">
    <property type="entry name" value="Protein_kinase_ATP_BS"/>
</dbReference>
<gene>
    <name evidence="8" type="ORF">Csa_3G644840</name>
</gene>
<dbReference type="InterPro" id="IPR011009">
    <property type="entry name" value="Kinase-like_dom_sf"/>
</dbReference>
<evidence type="ECO:0000256" key="1">
    <source>
        <dbReference type="ARBA" id="ARBA00022527"/>
    </source>
</evidence>
<evidence type="ECO:0000313" key="8">
    <source>
        <dbReference type="EMBL" id="KGN58445.1"/>
    </source>
</evidence>
<dbReference type="Gene3D" id="3.30.200.20">
    <property type="entry name" value="Phosphorylase Kinase, domain 1"/>
    <property type="match status" value="1"/>
</dbReference>
<keyword evidence="1" id="KW-0723">Serine/threonine-protein kinase</keyword>
<dbReference type="Proteomes" id="UP000029981">
    <property type="component" value="Chromosome 3"/>
</dbReference>
<dbReference type="AlphaFoldDB" id="A0A0A0L922"/>
<dbReference type="PANTHER" id="PTHR47989">
    <property type="entry name" value="OS01G0750732 PROTEIN"/>
    <property type="match status" value="1"/>
</dbReference>
<keyword evidence="3 6" id="KW-0547">Nucleotide-binding</keyword>
<keyword evidence="4" id="KW-0418">Kinase</keyword>
<reference evidence="8 9" key="1">
    <citation type="journal article" date="2009" name="Nat. Genet.">
        <title>The genome of the cucumber, Cucumis sativus L.</title>
        <authorList>
            <person name="Huang S."/>
            <person name="Li R."/>
            <person name="Zhang Z."/>
            <person name="Li L."/>
            <person name="Gu X."/>
            <person name="Fan W."/>
            <person name="Lucas W.J."/>
            <person name="Wang X."/>
            <person name="Xie B."/>
            <person name="Ni P."/>
            <person name="Ren Y."/>
            <person name="Zhu H."/>
            <person name="Li J."/>
            <person name="Lin K."/>
            <person name="Jin W."/>
            <person name="Fei Z."/>
            <person name="Li G."/>
            <person name="Staub J."/>
            <person name="Kilian A."/>
            <person name="van der Vossen E.A."/>
            <person name="Wu Y."/>
            <person name="Guo J."/>
            <person name="He J."/>
            <person name="Jia Z."/>
            <person name="Ren Y."/>
            <person name="Tian G."/>
            <person name="Lu Y."/>
            <person name="Ruan J."/>
            <person name="Qian W."/>
            <person name="Wang M."/>
            <person name="Huang Q."/>
            <person name="Li B."/>
            <person name="Xuan Z."/>
            <person name="Cao J."/>
            <person name="Asan"/>
            <person name="Wu Z."/>
            <person name="Zhang J."/>
            <person name="Cai Q."/>
            <person name="Bai Y."/>
            <person name="Zhao B."/>
            <person name="Han Y."/>
            <person name="Li Y."/>
            <person name="Li X."/>
            <person name="Wang S."/>
            <person name="Shi Q."/>
            <person name="Liu S."/>
            <person name="Cho W.K."/>
            <person name="Kim J.Y."/>
            <person name="Xu Y."/>
            <person name="Heller-Uszynska K."/>
            <person name="Miao H."/>
            <person name="Cheng Z."/>
            <person name="Zhang S."/>
            <person name="Wu J."/>
            <person name="Yang Y."/>
            <person name="Kang H."/>
            <person name="Li M."/>
            <person name="Liang H."/>
            <person name="Ren X."/>
            <person name="Shi Z."/>
            <person name="Wen M."/>
            <person name="Jian M."/>
            <person name="Yang H."/>
            <person name="Zhang G."/>
            <person name="Yang Z."/>
            <person name="Chen R."/>
            <person name="Liu S."/>
            <person name="Li J."/>
            <person name="Ma L."/>
            <person name="Liu H."/>
            <person name="Zhou Y."/>
            <person name="Zhao J."/>
            <person name="Fang X."/>
            <person name="Li G."/>
            <person name="Fang L."/>
            <person name="Li Y."/>
            <person name="Liu D."/>
            <person name="Zheng H."/>
            <person name="Zhang Y."/>
            <person name="Qin N."/>
            <person name="Li Z."/>
            <person name="Yang G."/>
            <person name="Yang S."/>
            <person name="Bolund L."/>
            <person name="Kristiansen K."/>
            <person name="Zheng H."/>
            <person name="Li S."/>
            <person name="Zhang X."/>
            <person name="Yang H."/>
            <person name="Wang J."/>
            <person name="Sun R."/>
            <person name="Zhang B."/>
            <person name="Jiang S."/>
            <person name="Wang J."/>
            <person name="Du Y."/>
            <person name="Li S."/>
        </authorList>
    </citation>
    <scope>NUCLEOTIDE SEQUENCE [LARGE SCALE GENOMIC DNA]</scope>
    <source>
        <strain evidence="9">cv. 9930</strain>
    </source>
</reference>
<dbReference type="GO" id="GO:0004674">
    <property type="term" value="F:protein serine/threonine kinase activity"/>
    <property type="evidence" value="ECO:0007669"/>
    <property type="project" value="UniProtKB-KW"/>
</dbReference>
<feature type="binding site" evidence="6">
    <location>
        <position position="107"/>
    </location>
    <ligand>
        <name>ATP</name>
        <dbReference type="ChEBI" id="CHEBI:30616"/>
    </ligand>
</feature>
<keyword evidence="2" id="KW-0808">Transferase</keyword>
<proteinExistence type="predicted"/>
<organism evidence="8 9">
    <name type="scientific">Cucumis sativus</name>
    <name type="common">Cucumber</name>
    <dbReference type="NCBI Taxonomy" id="3659"/>
    <lineage>
        <taxon>Eukaryota</taxon>
        <taxon>Viridiplantae</taxon>
        <taxon>Streptophyta</taxon>
        <taxon>Embryophyta</taxon>
        <taxon>Tracheophyta</taxon>
        <taxon>Spermatophyta</taxon>
        <taxon>Magnoliopsida</taxon>
        <taxon>eudicotyledons</taxon>
        <taxon>Gunneridae</taxon>
        <taxon>Pentapetalae</taxon>
        <taxon>rosids</taxon>
        <taxon>fabids</taxon>
        <taxon>Cucurbitales</taxon>
        <taxon>Cucurbitaceae</taxon>
        <taxon>Benincaseae</taxon>
        <taxon>Cucumis</taxon>
    </lineage>
</organism>
<evidence type="ECO:0000256" key="5">
    <source>
        <dbReference type="ARBA" id="ARBA00022840"/>
    </source>
</evidence>
<name>A0A0A0L922_CUCSA</name>
<dbReference type="PROSITE" id="PS00107">
    <property type="entry name" value="PROTEIN_KINASE_ATP"/>
    <property type="match status" value="1"/>
</dbReference>
<dbReference type="PANTHER" id="PTHR47989:SF62">
    <property type="entry name" value="OS05G0423500 PROTEIN"/>
    <property type="match status" value="1"/>
</dbReference>
<sequence length="157" mass="17039">MGILRTLTGLMPWRNRRETQSQVLWIGIGAGGSSPGATVTNTYARGSVGGGQSVFGTLPSIRVGKWFTLADILAATDNFDEALMIGVGGFGKVYRGEIDDGTLVAIKRANPQSQQGLAEFETEIEMLSKLRHRHLVSMIGYCKGNDLGLRIYGEWHP</sequence>
<dbReference type="InterPro" id="IPR001245">
    <property type="entry name" value="Ser-Thr/Tyr_kinase_cat_dom"/>
</dbReference>
<evidence type="ECO:0000259" key="7">
    <source>
        <dbReference type="PROSITE" id="PS50011"/>
    </source>
</evidence>
<feature type="domain" description="Protein kinase" evidence="7">
    <location>
        <begin position="79"/>
        <end position="157"/>
    </location>
</feature>
<dbReference type="Pfam" id="PF07714">
    <property type="entry name" value="PK_Tyr_Ser-Thr"/>
    <property type="match status" value="1"/>
</dbReference>
<evidence type="ECO:0000256" key="3">
    <source>
        <dbReference type="ARBA" id="ARBA00022741"/>
    </source>
</evidence>
<reference evidence="8 9" key="4">
    <citation type="journal article" date="2011" name="BMC Genomics">
        <title>RNA-Seq improves annotation of protein-coding genes in the cucumber genome.</title>
        <authorList>
            <person name="Li Z."/>
            <person name="Zhang Z."/>
            <person name="Yan P."/>
            <person name="Huang S."/>
            <person name="Fei Z."/>
            <person name="Lin K."/>
        </authorList>
    </citation>
    <scope>NUCLEOTIDE SEQUENCE [LARGE SCALE GENOMIC DNA]</scope>
    <source>
        <strain evidence="9">cv. 9930</strain>
    </source>
</reference>
<dbReference type="InterPro" id="IPR000719">
    <property type="entry name" value="Prot_kinase_dom"/>
</dbReference>
<dbReference type="EMBL" id="CM002924">
    <property type="protein sequence ID" value="KGN58445.1"/>
    <property type="molecule type" value="Genomic_DNA"/>
</dbReference>
<evidence type="ECO:0000256" key="6">
    <source>
        <dbReference type="PROSITE-ProRule" id="PRU10141"/>
    </source>
</evidence>
<evidence type="ECO:0000313" key="9">
    <source>
        <dbReference type="Proteomes" id="UP000029981"/>
    </source>
</evidence>
<dbReference type="SUPFAM" id="SSF56112">
    <property type="entry name" value="Protein kinase-like (PK-like)"/>
    <property type="match status" value="1"/>
</dbReference>
<dbReference type="PROSITE" id="PS50011">
    <property type="entry name" value="PROTEIN_KINASE_DOM"/>
    <property type="match status" value="1"/>
</dbReference>
<reference evidence="8 9" key="2">
    <citation type="journal article" date="2009" name="PLoS ONE">
        <title>An integrated genetic and cytogenetic map of the cucumber genome.</title>
        <authorList>
            <person name="Ren Y."/>
            <person name="Zhang Z."/>
            <person name="Liu J."/>
            <person name="Staub J.E."/>
            <person name="Han Y."/>
            <person name="Cheng Z."/>
            <person name="Li X."/>
            <person name="Lu J."/>
            <person name="Miao H."/>
            <person name="Kang H."/>
            <person name="Xie B."/>
            <person name="Gu X."/>
            <person name="Wang X."/>
            <person name="Du Y."/>
            <person name="Jin W."/>
            <person name="Huang S."/>
        </authorList>
    </citation>
    <scope>NUCLEOTIDE SEQUENCE [LARGE SCALE GENOMIC DNA]</scope>
    <source>
        <strain evidence="9">cv. 9930</strain>
    </source>
</reference>
<evidence type="ECO:0000256" key="2">
    <source>
        <dbReference type="ARBA" id="ARBA00022679"/>
    </source>
</evidence>
<dbReference type="Gramene" id="KGN58445">
    <property type="protein sequence ID" value="KGN58445"/>
    <property type="gene ID" value="Csa_3G644840"/>
</dbReference>